<proteinExistence type="predicted"/>
<accession>A0A1V9ZZT1</accession>
<gene>
    <name evidence="1" type="ORF">THRCLA_21139</name>
</gene>
<dbReference type="OrthoDB" id="63159at2759"/>
<evidence type="ECO:0000313" key="2">
    <source>
        <dbReference type="Proteomes" id="UP000243217"/>
    </source>
</evidence>
<dbReference type="STRING" id="74557.A0A1V9ZZT1"/>
<comment type="caution">
    <text evidence="1">The sequence shown here is derived from an EMBL/GenBank/DDBJ whole genome shotgun (WGS) entry which is preliminary data.</text>
</comment>
<evidence type="ECO:0000313" key="1">
    <source>
        <dbReference type="EMBL" id="OQS03542.1"/>
    </source>
</evidence>
<dbReference type="SUPFAM" id="SSF48403">
    <property type="entry name" value="Ankyrin repeat"/>
    <property type="match status" value="1"/>
</dbReference>
<name>A0A1V9ZZT1_9STRA</name>
<dbReference type="EMBL" id="JNBS01000849">
    <property type="protein sequence ID" value="OQS03542.1"/>
    <property type="molecule type" value="Genomic_DNA"/>
</dbReference>
<dbReference type="AlphaFoldDB" id="A0A1V9ZZT1"/>
<dbReference type="Gene3D" id="1.25.40.20">
    <property type="entry name" value="Ankyrin repeat-containing domain"/>
    <property type="match status" value="2"/>
</dbReference>
<dbReference type="PANTHER" id="PTHR46586">
    <property type="entry name" value="ANKYRIN REPEAT-CONTAINING PROTEIN"/>
    <property type="match status" value="1"/>
</dbReference>
<dbReference type="Pfam" id="PF12796">
    <property type="entry name" value="Ank_2"/>
    <property type="match status" value="1"/>
</dbReference>
<protein>
    <submittedName>
        <fullName evidence="1">Uncharacterized protein</fullName>
    </submittedName>
</protein>
<dbReference type="Proteomes" id="UP000243217">
    <property type="component" value="Unassembled WGS sequence"/>
</dbReference>
<organism evidence="1 2">
    <name type="scientific">Thraustotheca clavata</name>
    <dbReference type="NCBI Taxonomy" id="74557"/>
    <lineage>
        <taxon>Eukaryota</taxon>
        <taxon>Sar</taxon>
        <taxon>Stramenopiles</taxon>
        <taxon>Oomycota</taxon>
        <taxon>Saprolegniomycetes</taxon>
        <taxon>Saprolegniales</taxon>
        <taxon>Achlyaceae</taxon>
        <taxon>Thraustotheca</taxon>
    </lineage>
</organism>
<keyword evidence="2" id="KW-1185">Reference proteome</keyword>
<sequence>MTNWDNISDLHPTIFTMANTLTKYLNGSITHPDTNTKQQIWYDAFEENWNGDLNILPKTIVNARTFARIKSKEIYDRCLKYFYQSYDIPDSGTNFYPQEYKLPTTHEDFCRGAHIPHILAAAMENIWLHQLQDLLHYPVALAYACVDQGHLQFLQYLEANYGVDVSRLQNFYSGKGLAMDIAAYHNDLDMPVLTLSAAAHGHFRIIKWLAENRLEGCTSHGLLNALNKGHIEIVEYMENHFGVEFKARAMELAAMDGHFNTIKFLHERRQVQCTTDAMNYAATYGHLEIAKYLHIYREEGCTLKAMNYAATHRHFEIVKVLHKYRSEGCTKTAMPLLSLAMDEAAARGHLCIIEFLHENRSEGCTARAIDEASTNGFLDIVQFLRENRSEGYTATAIEKANKNGHTQVISYLLEDQFAIEK</sequence>
<dbReference type="InterPro" id="IPR052050">
    <property type="entry name" value="SecEffector_AnkRepeat"/>
</dbReference>
<dbReference type="PANTHER" id="PTHR46586:SF3">
    <property type="entry name" value="ANKYRIN REPEAT-CONTAINING PROTEIN"/>
    <property type="match status" value="1"/>
</dbReference>
<dbReference type="InterPro" id="IPR002110">
    <property type="entry name" value="Ankyrin_rpt"/>
</dbReference>
<reference evidence="1 2" key="1">
    <citation type="journal article" date="2014" name="Genome Biol. Evol.">
        <title>The secreted proteins of Achlya hypogyna and Thraustotheca clavata identify the ancestral oomycete secretome and reveal gene acquisitions by horizontal gene transfer.</title>
        <authorList>
            <person name="Misner I."/>
            <person name="Blouin N."/>
            <person name="Leonard G."/>
            <person name="Richards T.A."/>
            <person name="Lane C.E."/>
        </authorList>
    </citation>
    <scope>NUCLEOTIDE SEQUENCE [LARGE SCALE GENOMIC DNA]</scope>
    <source>
        <strain evidence="1 2">ATCC 34112</strain>
    </source>
</reference>
<dbReference type="InterPro" id="IPR036770">
    <property type="entry name" value="Ankyrin_rpt-contain_sf"/>
</dbReference>